<dbReference type="EC" id="6.3.4.21" evidence="5 16"/>
<dbReference type="InterPro" id="IPR040727">
    <property type="entry name" value="NAPRTase_N"/>
</dbReference>
<dbReference type="InterPro" id="IPR041525">
    <property type="entry name" value="N/Namide_PRibTrfase"/>
</dbReference>
<dbReference type="FunFam" id="3.20.20.70:FF:000155">
    <property type="entry name" value="Nicotinate phosphoribosyltransferase"/>
    <property type="match status" value="1"/>
</dbReference>
<evidence type="ECO:0000259" key="19">
    <source>
        <dbReference type="Pfam" id="PF17956"/>
    </source>
</evidence>
<dbReference type="GO" id="GO:0046872">
    <property type="term" value="F:metal ion binding"/>
    <property type="evidence" value="ECO:0007669"/>
    <property type="project" value="UniProtKB-KW"/>
</dbReference>
<dbReference type="GO" id="GO:0009435">
    <property type="term" value="P:NAD+ biosynthetic process"/>
    <property type="evidence" value="ECO:0007669"/>
    <property type="project" value="UniProtKB-UniRule"/>
</dbReference>
<evidence type="ECO:0000313" key="21">
    <source>
        <dbReference type="Proteomes" id="UP001558652"/>
    </source>
</evidence>
<gene>
    <name evidence="20" type="ORF">AAG570_002174</name>
</gene>
<evidence type="ECO:0000256" key="16">
    <source>
        <dbReference type="RuleBase" id="RU365100"/>
    </source>
</evidence>
<evidence type="ECO:0000256" key="2">
    <source>
        <dbReference type="ARBA" id="ARBA00001946"/>
    </source>
</evidence>
<evidence type="ECO:0000256" key="9">
    <source>
        <dbReference type="ARBA" id="ARBA00022642"/>
    </source>
</evidence>
<dbReference type="Proteomes" id="UP001558652">
    <property type="component" value="Unassembled WGS sequence"/>
</dbReference>
<evidence type="ECO:0000256" key="8">
    <source>
        <dbReference type="ARBA" id="ARBA00022598"/>
    </source>
</evidence>
<feature type="domain" description="Nicotinate/nicotinamide phosphoribosyltransferase" evidence="17">
    <location>
        <begin position="298"/>
        <end position="396"/>
    </location>
</feature>
<dbReference type="Pfam" id="PF04095">
    <property type="entry name" value="NAPRTase"/>
    <property type="match status" value="1"/>
</dbReference>
<comment type="similarity">
    <text evidence="4 16">Belongs to the NAPRTase family.</text>
</comment>
<evidence type="ECO:0000256" key="4">
    <source>
        <dbReference type="ARBA" id="ARBA00010897"/>
    </source>
</evidence>
<dbReference type="GO" id="GO:0016740">
    <property type="term" value="F:transferase activity"/>
    <property type="evidence" value="ECO:0007669"/>
    <property type="project" value="UniProtKB-KW"/>
</dbReference>
<dbReference type="CDD" id="cd01570">
    <property type="entry name" value="NAPRTase_A"/>
    <property type="match status" value="1"/>
</dbReference>
<keyword evidence="11" id="KW-0479">Metal-binding</keyword>
<keyword evidence="21" id="KW-1185">Reference proteome</keyword>
<dbReference type="SUPFAM" id="SSF51690">
    <property type="entry name" value="Nicotinate/Quinolinate PRTase C-terminal domain-like"/>
    <property type="match status" value="1"/>
</dbReference>
<dbReference type="FunFam" id="3.20.140.10:FF:000006">
    <property type="entry name" value="Nicotinate phosphoribosyltransferase"/>
    <property type="match status" value="1"/>
</dbReference>
<dbReference type="SUPFAM" id="SSF54675">
    <property type="entry name" value="Nicotinate/Quinolinate PRTase N-terminal domain-like"/>
    <property type="match status" value="1"/>
</dbReference>
<name>A0ABD0Y6S2_9HEMI</name>
<evidence type="ECO:0000259" key="18">
    <source>
        <dbReference type="Pfam" id="PF17767"/>
    </source>
</evidence>
<dbReference type="InterPro" id="IPR041619">
    <property type="entry name" value="NAPRTase_C"/>
</dbReference>
<dbReference type="NCBIfam" id="TIGR01513">
    <property type="entry name" value="NAPRTase_put"/>
    <property type="match status" value="1"/>
</dbReference>
<keyword evidence="10 16" id="KW-0808">Transferase</keyword>
<keyword evidence="12" id="KW-0460">Magnesium</keyword>
<dbReference type="FunFam" id="3.20.20.70:FF:000173">
    <property type="entry name" value="Nicotinate phosphoribosyltransferase"/>
    <property type="match status" value="1"/>
</dbReference>
<comment type="pathway">
    <text evidence="3 16">Cofactor biosynthesis; NAD(+) biosynthesis; nicotinate D-ribonucleotide from nicotinate: step 1/1.</text>
</comment>
<proteinExistence type="inferred from homology"/>
<dbReference type="InterPro" id="IPR006405">
    <property type="entry name" value="Nic_PRibTrfase_pncB"/>
</dbReference>
<evidence type="ECO:0000313" key="20">
    <source>
        <dbReference type="EMBL" id="KAL1123086.1"/>
    </source>
</evidence>
<evidence type="ECO:0000256" key="10">
    <source>
        <dbReference type="ARBA" id="ARBA00022679"/>
    </source>
</evidence>
<comment type="PTM">
    <text evidence="16">Transiently phosphorylated on a His residue during the reaction cycle. Phosphorylation strongly increases the affinity for substrates and increases the rate of nicotinate D-ribonucleotide production. Dephosphorylation regenerates the low-affinity form of the enzyme, leading to product release.</text>
</comment>
<keyword evidence="13" id="KW-0464">Manganese</keyword>
<dbReference type="Gene3D" id="3.20.140.10">
    <property type="entry name" value="nicotinate phosphoribosyltransferase"/>
    <property type="match status" value="2"/>
</dbReference>
<dbReference type="Pfam" id="PF17767">
    <property type="entry name" value="NAPRTase_N"/>
    <property type="match status" value="1"/>
</dbReference>
<dbReference type="InterPro" id="IPR036068">
    <property type="entry name" value="Nicotinate_pribotase-like_C"/>
</dbReference>
<accession>A0ABD0Y6S2</accession>
<evidence type="ECO:0000256" key="15">
    <source>
        <dbReference type="ARBA" id="ARBA00048668"/>
    </source>
</evidence>
<dbReference type="InterPro" id="IPR007229">
    <property type="entry name" value="Nic_PRibTrfase-Fam"/>
</dbReference>
<evidence type="ECO:0000256" key="13">
    <source>
        <dbReference type="ARBA" id="ARBA00023211"/>
    </source>
</evidence>
<comment type="cofactor">
    <cofactor evidence="2">
        <name>Mg(2+)</name>
        <dbReference type="ChEBI" id="CHEBI:18420"/>
    </cofactor>
</comment>
<keyword evidence="9 16" id="KW-0662">Pyridine nucleotide biosynthesis</keyword>
<dbReference type="GO" id="GO:0004516">
    <property type="term" value="F:nicotinate phosphoribosyltransferase activity"/>
    <property type="evidence" value="ECO:0007669"/>
    <property type="project" value="UniProtKB-UniRule"/>
</dbReference>
<comment type="caution">
    <text evidence="20">The sequence shown here is derived from an EMBL/GenBank/DDBJ whole genome shotgun (WGS) entry which is preliminary data.</text>
</comment>
<comment type="function">
    <text evidence="14">Catalyzes the first step in the biosynthesis of NAD from nicotinic acid, the ATP-dependent synthesis of beta-nicotinate D-ribonucleotide from nicotinate and 5-phospho-D-ribose 1-phosphate. Helps prevent cellular oxidative stress via its role in NAD biosynthesis.</text>
</comment>
<dbReference type="InterPro" id="IPR013785">
    <property type="entry name" value="Aldolase_TIM"/>
</dbReference>
<evidence type="ECO:0000256" key="11">
    <source>
        <dbReference type="ARBA" id="ARBA00022723"/>
    </source>
</evidence>
<dbReference type="Pfam" id="PF17956">
    <property type="entry name" value="NAPRTase_C"/>
    <property type="match status" value="1"/>
</dbReference>
<dbReference type="Gene3D" id="3.20.20.70">
    <property type="entry name" value="Aldolase class I"/>
    <property type="match status" value="1"/>
</dbReference>
<evidence type="ECO:0000256" key="1">
    <source>
        <dbReference type="ARBA" id="ARBA00001936"/>
    </source>
</evidence>
<evidence type="ECO:0000256" key="7">
    <source>
        <dbReference type="ARBA" id="ARBA00022553"/>
    </source>
</evidence>
<comment type="cofactor">
    <cofactor evidence="1">
        <name>Mn(2+)</name>
        <dbReference type="ChEBI" id="CHEBI:29035"/>
    </cofactor>
</comment>
<protein>
    <recommendedName>
        <fullName evidence="6 16">Nicotinate phosphoribosyltransferase</fullName>
        <ecNumber evidence="5 16">6.3.4.21</ecNumber>
    </recommendedName>
</protein>
<evidence type="ECO:0000259" key="17">
    <source>
        <dbReference type="Pfam" id="PF04095"/>
    </source>
</evidence>
<comment type="catalytic activity">
    <reaction evidence="15 16">
        <text>5-phospho-alpha-D-ribose 1-diphosphate + nicotinate + ATP + H2O = nicotinate beta-D-ribonucleotide + ADP + phosphate + diphosphate</text>
        <dbReference type="Rhea" id="RHEA:36163"/>
        <dbReference type="ChEBI" id="CHEBI:15377"/>
        <dbReference type="ChEBI" id="CHEBI:30616"/>
        <dbReference type="ChEBI" id="CHEBI:32544"/>
        <dbReference type="ChEBI" id="CHEBI:33019"/>
        <dbReference type="ChEBI" id="CHEBI:43474"/>
        <dbReference type="ChEBI" id="CHEBI:57502"/>
        <dbReference type="ChEBI" id="CHEBI:58017"/>
        <dbReference type="ChEBI" id="CHEBI:456216"/>
        <dbReference type="EC" id="6.3.4.21"/>
    </reaction>
</comment>
<evidence type="ECO:0000256" key="12">
    <source>
        <dbReference type="ARBA" id="ARBA00022842"/>
    </source>
</evidence>
<feature type="domain" description="Nicotinate phosphoribosyltransferase N-terminal" evidence="18">
    <location>
        <begin position="1"/>
        <end position="119"/>
    </location>
</feature>
<dbReference type="PANTHER" id="PTHR11098:SF1">
    <property type="entry name" value="NICOTINATE PHOSPHORIBOSYLTRANSFERASE"/>
    <property type="match status" value="1"/>
</dbReference>
<evidence type="ECO:0000256" key="3">
    <source>
        <dbReference type="ARBA" id="ARBA00004952"/>
    </source>
</evidence>
<keyword evidence="7" id="KW-0597">Phosphoprotein</keyword>
<sequence>MAYAYWKSGRVKDVAVFDLFFRQNPFGGEFTIFAGLGECLKFLQNFHYSDSDIEYLKTTLPASIEDEFFVFLKHLTTNDVTVYALEEGSVTFPRVPLLRVEGPLIVVQILETTLLTLVNYASLMATNAARYRLAAGKDVRLLEFGLRRAQGPDGGLSASKYSYIGGFDGTSNVLAGKMFHIPVKGTHAHAYITSFSNFSDLQTKMLLDRITGDEKDMLQLSLHWRVPLSGLLDILTDEASDGELAALISFAIAFPDGFIALVDTYDVKRSSLIGCRSGLLNFCAVAMALNDLGYRAIGIRIDSGDLAYLSNKAREVFVKISHKYNLPWFAELQIMASNDINEETILSLNEQNHKIDCFAIGTHLVTCQRQPALGCVFKLVEINGTPRIKLSQDVVKITMPGRKDAYRLYGADGHALIDLLQRAVENPPEVGARVLCRHPFQESKRAYVIPTRVEPLYKAYWSGGKVRDPLPSLEEVRLRVQSSLQTLRQDHKRNLNPTPYKVQVAVSDDLYNFIHDLWLENAPIGELS</sequence>
<dbReference type="PANTHER" id="PTHR11098">
    <property type="entry name" value="NICOTINATE PHOSPHORIBOSYLTRANSFERASE"/>
    <property type="match status" value="1"/>
</dbReference>
<feature type="domain" description="Nicotinate phosphoribosyltransferase C-terminal" evidence="19">
    <location>
        <begin position="402"/>
        <end position="513"/>
    </location>
</feature>
<evidence type="ECO:0000256" key="5">
    <source>
        <dbReference type="ARBA" id="ARBA00013236"/>
    </source>
</evidence>
<evidence type="ECO:0000256" key="6">
    <source>
        <dbReference type="ARBA" id="ARBA00021569"/>
    </source>
</evidence>
<dbReference type="PIRSF" id="PIRSF000484">
    <property type="entry name" value="NAPRT"/>
    <property type="match status" value="1"/>
</dbReference>
<keyword evidence="8 16" id="KW-0436">Ligase</keyword>
<dbReference type="EMBL" id="JBFDAA010000012">
    <property type="protein sequence ID" value="KAL1123086.1"/>
    <property type="molecule type" value="Genomic_DNA"/>
</dbReference>
<evidence type="ECO:0000256" key="14">
    <source>
        <dbReference type="ARBA" id="ARBA00023426"/>
    </source>
</evidence>
<reference evidence="20 21" key="1">
    <citation type="submission" date="2024-07" db="EMBL/GenBank/DDBJ databases">
        <title>Chromosome-level genome assembly of the water stick insect Ranatra chinensis (Heteroptera: Nepidae).</title>
        <authorList>
            <person name="Liu X."/>
        </authorList>
    </citation>
    <scope>NUCLEOTIDE SEQUENCE [LARGE SCALE GENOMIC DNA]</scope>
    <source>
        <strain evidence="20">Cailab_2021Rc</strain>
        <tissue evidence="20">Muscle</tissue>
    </source>
</reference>
<organism evidence="20 21">
    <name type="scientific">Ranatra chinensis</name>
    <dbReference type="NCBI Taxonomy" id="642074"/>
    <lineage>
        <taxon>Eukaryota</taxon>
        <taxon>Metazoa</taxon>
        <taxon>Ecdysozoa</taxon>
        <taxon>Arthropoda</taxon>
        <taxon>Hexapoda</taxon>
        <taxon>Insecta</taxon>
        <taxon>Pterygota</taxon>
        <taxon>Neoptera</taxon>
        <taxon>Paraneoptera</taxon>
        <taxon>Hemiptera</taxon>
        <taxon>Heteroptera</taxon>
        <taxon>Panheteroptera</taxon>
        <taxon>Nepomorpha</taxon>
        <taxon>Nepidae</taxon>
        <taxon>Ranatrinae</taxon>
        <taxon>Ranatra</taxon>
    </lineage>
</organism>
<dbReference type="AlphaFoldDB" id="A0ABD0Y6S2"/>